<name>A0A1I7ZMY8_9BILA</name>
<proteinExistence type="predicted"/>
<accession>A0A1I7ZMY8</accession>
<reference evidence="3" key="1">
    <citation type="submission" date="2016-11" db="UniProtKB">
        <authorList>
            <consortium name="WormBaseParasite"/>
        </authorList>
    </citation>
    <scope>IDENTIFICATION</scope>
</reference>
<keyword evidence="2" id="KW-1185">Reference proteome</keyword>
<feature type="compositionally biased region" description="Basic and acidic residues" evidence="1">
    <location>
        <begin position="102"/>
        <end position="121"/>
    </location>
</feature>
<organism evidence="2 3">
    <name type="scientific">Steinernema glaseri</name>
    <dbReference type="NCBI Taxonomy" id="37863"/>
    <lineage>
        <taxon>Eukaryota</taxon>
        <taxon>Metazoa</taxon>
        <taxon>Ecdysozoa</taxon>
        <taxon>Nematoda</taxon>
        <taxon>Chromadorea</taxon>
        <taxon>Rhabditida</taxon>
        <taxon>Tylenchina</taxon>
        <taxon>Panagrolaimomorpha</taxon>
        <taxon>Strongyloidoidea</taxon>
        <taxon>Steinernematidae</taxon>
        <taxon>Steinernema</taxon>
    </lineage>
</organism>
<protein>
    <submittedName>
        <fullName evidence="3">Uncharacterized protein</fullName>
    </submittedName>
</protein>
<sequence length="143" mass="16398">MWIRHARLLLEHVVQHLEVLRSFHSFLLFFSFSLSDQVVDEETSNGRSFCAVPPPEYEREEDEVDGHEVAHRYGLHALQQRGLGQRPRRHDDAGGEVDDEVEKGQREGERCGADVFEDLKGDGYSPSRSLQLNDLLIRSPTRS</sequence>
<dbReference type="AlphaFoldDB" id="A0A1I7ZMY8"/>
<dbReference type="WBParaSite" id="L893_g28159.t1">
    <property type="protein sequence ID" value="L893_g28159.t1"/>
    <property type="gene ID" value="L893_g28159"/>
</dbReference>
<evidence type="ECO:0000256" key="1">
    <source>
        <dbReference type="SAM" id="MobiDB-lite"/>
    </source>
</evidence>
<feature type="region of interest" description="Disordered" evidence="1">
    <location>
        <begin position="80"/>
        <end position="128"/>
    </location>
</feature>
<evidence type="ECO:0000313" key="3">
    <source>
        <dbReference type="WBParaSite" id="L893_g28159.t1"/>
    </source>
</evidence>
<dbReference type="Proteomes" id="UP000095287">
    <property type="component" value="Unplaced"/>
</dbReference>
<evidence type="ECO:0000313" key="2">
    <source>
        <dbReference type="Proteomes" id="UP000095287"/>
    </source>
</evidence>